<gene>
    <name evidence="2" type="ORF">JK635_07440</name>
</gene>
<dbReference type="CDD" id="cd00085">
    <property type="entry name" value="HNHc"/>
    <property type="match status" value="1"/>
</dbReference>
<proteinExistence type="predicted"/>
<feature type="domain" description="HNH nuclease" evidence="1">
    <location>
        <begin position="185"/>
        <end position="242"/>
    </location>
</feature>
<dbReference type="RefSeq" id="WP_202653322.1">
    <property type="nucleotide sequence ID" value="NZ_JAESWB010000134.1"/>
</dbReference>
<dbReference type="SMART" id="SM00507">
    <property type="entry name" value="HNHc"/>
    <property type="match status" value="1"/>
</dbReference>
<dbReference type="Proteomes" id="UP000623967">
    <property type="component" value="Unassembled WGS sequence"/>
</dbReference>
<evidence type="ECO:0000259" key="1">
    <source>
        <dbReference type="SMART" id="SM00507"/>
    </source>
</evidence>
<dbReference type="InterPro" id="IPR047693">
    <property type="entry name" value="RNA-guided_IscB-like"/>
</dbReference>
<dbReference type="InterPro" id="IPR002711">
    <property type="entry name" value="HNH"/>
</dbReference>
<protein>
    <submittedName>
        <fullName evidence="2">HNH endonuclease</fullName>
    </submittedName>
</protein>
<sequence length="454" mass="53132">MVFVLDKHKKPLMPCSEKRARKLLKQRKAVIYQLFPFTIRLKNNPTEKTPLPTLRLKIDPGAKITGLAVLVEESNIARVIWLGELVHKIGITEKLEDRRNRRRNRRNRKTRYREKRFNNRKREKGWLPPSLVARVNQTINTIEKLCNLLPISSISVEHVKFDTQLMENPYIKGIEYQQGTLFGYEIKEYLLEVWNRTCAYCEGKSKDPILNVEHVIPKNPKQGPCGTNRLQNLVLSCRTCNELKSNKHPEDWLEELKKSKKEIDQTRAKNLAEITKRNNKSLKEATFMNATRWHLLEKLKQTELPVECGTGARTKMQRIQHHLPKTHYYDASCVGASTPQSLIFNTDYVEQWIAIGRGSRQIMQPDAYGFPRQYRSRNKQHFGFQTGDIVEVILPEKSKNAGRYVGRVTTRKNGKFYINKEDGKRLDFSYKYARVLQRGNGWNYDKKKRESIHA</sequence>
<dbReference type="InterPro" id="IPR003615">
    <property type="entry name" value="HNH_nuc"/>
</dbReference>
<accession>A0ABS1TL53</accession>
<dbReference type="Pfam" id="PF14239">
    <property type="entry name" value="RRXRR"/>
    <property type="match status" value="1"/>
</dbReference>
<keyword evidence="2" id="KW-0255">Endonuclease</keyword>
<keyword evidence="2" id="KW-0378">Hydrolase</keyword>
<dbReference type="EMBL" id="JAESWB010000134">
    <property type="protein sequence ID" value="MBL4952042.1"/>
    <property type="molecule type" value="Genomic_DNA"/>
</dbReference>
<dbReference type="InterPro" id="IPR025938">
    <property type="entry name" value="RRXRR_dom"/>
</dbReference>
<dbReference type="Gene3D" id="1.10.30.50">
    <property type="match status" value="1"/>
</dbReference>
<reference evidence="2 3" key="1">
    <citation type="submission" date="2021-01" db="EMBL/GenBank/DDBJ databases">
        <title>Genome public.</title>
        <authorList>
            <person name="Liu C."/>
            <person name="Sun Q."/>
        </authorList>
    </citation>
    <scope>NUCLEOTIDE SEQUENCE [LARGE SCALE GENOMIC DNA]</scope>
    <source>
        <strain evidence="2 3">YIM B02564</strain>
    </source>
</reference>
<name>A0ABS1TL53_9BACI</name>
<keyword evidence="3" id="KW-1185">Reference proteome</keyword>
<organism evidence="2 3">
    <name type="scientific">Neobacillus paridis</name>
    <dbReference type="NCBI Taxonomy" id="2803862"/>
    <lineage>
        <taxon>Bacteria</taxon>
        <taxon>Bacillati</taxon>
        <taxon>Bacillota</taxon>
        <taxon>Bacilli</taxon>
        <taxon>Bacillales</taxon>
        <taxon>Bacillaceae</taxon>
        <taxon>Neobacillus</taxon>
    </lineage>
</organism>
<evidence type="ECO:0000313" key="3">
    <source>
        <dbReference type="Proteomes" id="UP000623967"/>
    </source>
</evidence>
<comment type="caution">
    <text evidence="2">The sequence shown here is derived from an EMBL/GenBank/DDBJ whole genome shotgun (WGS) entry which is preliminary data.</text>
</comment>
<evidence type="ECO:0000313" key="2">
    <source>
        <dbReference type="EMBL" id="MBL4952042.1"/>
    </source>
</evidence>
<keyword evidence="2" id="KW-0540">Nuclease</keyword>
<dbReference type="GO" id="GO:0004519">
    <property type="term" value="F:endonuclease activity"/>
    <property type="evidence" value="ECO:0007669"/>
    <property type="project" value="UniProtKB-KW"/>
</dbReference>
<dbReference type="NCBIfam" id="NF040563">
    <property type="entry name" value="guided_IscB"/>
    <property type="match status" value="1"/>
</dbReference>
<dbReference type="Pfam" id="PF01844">
    <property type="entry name" value="HNH"/>
    <property type="match status" value="1"/>
</dbReference>